<evidence type="ECO:0000259" key="3">
    <source>
        <dbReference type="PROSITE" id="PS50238"/>
    </source>
</evidence>
<feature type="compositionally biased region" description="Basic and acidic residues" evidence="2">
    <location>
        <begin position="388"/>
        <end position="409"/>
    </location>
</feature>
<name>A0A0D6EN40_SPOSA</name>
<dbReference type="InterPro" id="IPR000198">
    <property type="entry name" value="RhoGAP_dom"/>
</dbReference>
<accession>A0A0D6EN40</accession>
<feature type="region of interest" description="Disordered" evidence="2">
    <location>
        <begin position="24"/>
        <end position="68"/>
    </location>
</feature>
<dbReference type="Pfam" id="PF00620">
    <property type="entry name" value="RhoGAP"/>
    <property type="match status" value="1"/>
</dbReference>
<reference evidence="5" key="1">
    <citation type="submission" date="2015-02" db="EMBL/GenBank/DDBJ databases">
        <authorList>
            <person name="Gon?alves P."/>
        </authorList>
    </citation>
    <scope>NUCLEOTIDE SEQUENCE [LARGE SCALE GENOMIC DNA]</scope>
</reference>
<proteinExistence type="predicted"/>
<dbReference type="GO" id="GO:0007165">
    <property type="term" value="P:signal transduction"/>
    <property type="evidence" value="ECO:0007669"/>
    <property type="project" value="InterPro"/>
</dbReference>
<organism evidence="4 5">
    <name type="scientific">Sporidiobolus salmonicolor</name>
    <name type="common">Yeast-like fungus</name>
    <name type="synonym">Sporobolomyces salmonicolor</name>
    <dbReference type="NCBI Taxonomy" id="5005"/>
    <lineage>
        <taxon>Eukaryota</taxon>
        <taxon>Fungi</taxon>
        <taxon>Dikarya</taxon>
        <taxon>Basidiomycota</taxon>
        <taxon>Pucciniomycotina</taxon>
        <taxon>Microbotryomycetes</taxon>
        <taxon>Sporidiobolales</taxon>
        <taxon>Sporidiobolaceae</taxon>
        <taxon>Sporobolomyces</taxon>
    </lineage>
</organism>
<keyword evidence="1" id="KW-0343">GTPase activation</keyword>
<protein>
    <submittedName>
        <fullName evidence="4">SPOSA6832_02851-mRNA-1:cds</fullName>
    </submittedName>
</protein>
<keyword evidence="5" id="KW-1185">Reference proteome</keyword>
<dbReference type="Gene3D" id="1.10.555.10">
    <property type="entry name" value="Rho GTPase activation protein"/>
    <property type="match status" value="1"/>
</dbReference>
<evidence type="ECO:0000313" key="4">
    <source>
        <dbReference type="EMBL" id="CEQ41148.1"/>
    </source>
</evidence>
<dbReference type="SUPFAM" id="SSF48350">
    <property type="entry name" value="GTPase activation domain, GAP"/>
    <property type="match status" value="1"/>
</dbReference>
<gene>
    <name evidence="4" type="primary">SPOSA6832_02851</name>
</gene>
<evidence type="ECO:0000256" key="1">
    <source>
        <dbReference type="ARBA" id="ARBA00022468"/>
    </source>
</evidence>
<dbReference type="AlphaFoldDB" id="A0A0D6EN40"/>
<evidence type="ECO:0000256" key="2">
    <source>
        <dbReference type="SAM" id="MobiDB-lite"/>
    </source>
</evidence>
<dbReference type="GO" id="GO:0005938">
    <property type="term" value="C:cell cortex"/>
    <property type="evidence" value="ECO:0007669"/>
    <property type="project" value="TreeGrafter"/>
</dbReference>
<feature type="non-terminal residue" evidence="4">
    <location>
        <position position="1"/>
    </location>
</feature>
<evidence type="ECO:0000313" key="5">
    <source>
        <dbReference type="Proteomes" id="UP000243876"/>
    </source>
</evidence>
<feature type="region of interest" description="Disordered" evidence="2">
    <location>
        <begin position="312"/>
        <end position="426"/>
    </location>
</feature>
<dbReference type="EMBL" id="CENE01000012">
    <property type="protein sequence ID" value="CEQ41148.1"/>
    <property type="molecule type" value="Genomic_DNA"/>
</dbReference>
<dbReference type="OrthoDB" id="3196451at2759"/>
<feature type="domain" description="Rho-GAP" evidence="3">
    <location>
        <begin position="74"/>
        <end position="300"/>
    </location>
</feature>
<dbReference type="PROSITE" id="PS50238">
    <property type="entry name" value="RHOGAP"/>
    <property type="match status" value="1"/>
</dbReference>
<dbReference type="PANTHER" id="PTHR15228:SF25">
    <property type="entry name" value="F-BAR DOMAIN-CONTAINING PROTEIN"/>
    <property type="match status" value="1"/>
</dbReference>
<dbReference type="PANTHER" id="PTHR15228">
    <property type="entry name" value="SPERMATHECAL PHYSIOLOGY VARIANT"/>
    <property type="match status" value="1"/>
</dbReference>
<dbReference type="GO" id="GO:0060237">
    <property type="term" value="P:regulation of fungal-type cell wall organization"/>
    <property type="evidence" value="ECO:0007669"/>
    <property type="project" value="TreeGrafter"/>
</dbReference>
<dbReference type="GO" id="GO:0005096">
    <property type="term" value="F:GTPase activator activity"/>
    <property type="evidence" value="ECO:0007669"/>
    <property type="project" value="UniProtKB-KW"/>
</dbReference>
<dbReference type="InterPro" id="IPR008936">
    <property type="entry name" value="Rho_GTPase_activation_prot"/>
</dbReference>
<dbReference type="InterPro" id="IPR051025">
    <property type="entry name" value="RhoGAP"/>
</dbReference>
<dbReference type="SMART" id="SM00324">
    <property type="entry name" value="RhoGAP"/>
    <property type="match status" value="1"/>
</dbReference>
<feature type="compositionally biased region" description="Basic and acidic residues" evidence="2">
    <location>
        <begin position="349"/>
        <end position="373"/>
    </location>
</feature>
<sequence>MADCDAPPPSKASLLKWWKAFTSRDKQKNMPGSASTSAGAGAGAPPPPGGRPVYAPPGRGLERGKDGNGRVFGVSLEQSLQYASVAISMVAPDGKQYVYGYVPIVVAKCGMMLKETATQTEGIFRVSGSNKRINQLQAVFDEPPRYGKDFDWTGYSVHDAASVLRRYLNSLPEPVIPAGLYLDFTAVLQRPQPIDDSIAAYRHLISLLPPASRYLLLYLLDFLSVFSRCSSKNLMTASNLAVVFQPGLVSSRREGTGALLGFPGFVEGRPPPSGAQEQAGEHGRGKEVLEFLIEQQAHFMLGLEPPVDAERQKKKGVEAVGAAQPTASTSAPVAAERESGLGAAGLARRGSEKSVERRRLRKSHDAGKEDGKVKRSKTWGSSSGKRHVGGDRREGSLDEETTEVKRERQASAAAVRGDGQDRVDRQ</sequence>
<dbReference type="Proteomes" id="UP000243876">
    <property type="component" value="Unassembled WGS sequence"/>
</dbReference>